<dbReference type="EMBL" id="JARK01001438">
    <property type="protein sequence ID" value="EYC02054.1"/>
    <property type="molecule type" value="Genomic_DNA"/>
</dbReference>
<evidence type="ECO:0000313" key="2">
    <source>
        <dbReference type="Proteomes" id="UP000024635"/>
    </source>
</evidence>
<dbReference type="AlphaFoldDB" id="A0A016TGK5"/>
<accession>A0A016TGK5</accession>
<dbReference type="Proteomes" id="UP000024635">
    <property type="component" value="Unassembled WGS sequence"/>
</dbReference>
<proteinExistence type="predicted"/>
<comment type="caution">
    <text evidence="1">The sequence shown here is derived from an EMBL/GenBank/DDBJ whole genome shotgun (WGS) entry which is preliminary data.</text>
</comment>
<reference evidence="2" key="1">
    <citation type="journal article" date="2015" name="Nat. Genet.">
        <title>The genome and transcriptome of the zoonotic hookworm Ancylostoma ceylanicum identify infection-specific gene families.</title>
        <authorList>
            <person name="Schwarz E.M."/>
            <person name="Hu Y."/>
            <person name="Antoshechkin I."/>
            <person name="Miller M.M."/>
            <person name="Sternberg P.W."/>
            <person name="Aroian R.V."/>
        </authorList>
    </citation>
    <scope>NUCLEOTIDE SEQUENCE</scope>
    <source>
        <strain evidence="2">HY135</strain>
    </source>
</reference>
<protein>
    <submittedName>
        <fullName evidence="1">Uncharacterized protein</fullName>
    </submittedName>
</protein>
<evidence type="ECO:0000313" key="1">
    <source>
        <dbReference type="EMBL" id="EYC02054.1"/>
    </source>
</evidence>
<gene>
    <name evidence="1" type="primary">Acey_s0102.g3457</name>
    <name evidence="1" type="ORF">Y032_0102g3457</name>
</gene>
<sequence>MTIPYGFDSEITPNIQWASIVVTFPRPRKARDATAPLAQESSSGQRTIHYCGDNSIGSGTVALRTFRGAERPPPSTHTLASE</sequence>
<organism evidence="1 2">
    <name type="scientific">Ancylostoma ceylanicum</name>
    <dbReference type="NCBI Taxonomy" id="53326"/>
    <lineage>
        <taxon>Eukaryota</taxon>
        <taxon>Metazoa</taxon>
        <taxon>Ecdysozoa</taxon>
        <taxon>Nematoda</taxon>
        <taxon>Chromadorea</taxon>
        <taxon>Rhabditida</taxon>
        <taxon>Rhabditina</taxon>
        <taxon>Rhabditomorpha</taxon>
        <taxon>Strongyloidea</taxon>
        <taxon>Ancylostomatidae</taxon>
        <taxon>Ancylostomatinae</taxon>
        <taxon>Ancylostoma</taxon>
    </lineage>
</organism>
<keyword evidence="2" id="KW-1185">Reference proteome</keyword>
<name>A0A016TGK5_9BILA</name>